<dbReference type="FunFam" id="3.40.50.720:FF:000084">
    <property type="entry name" value="Short-chain dehydrogenase reductase"/>
    <property type="match status" value="1"/>
</dbReference>
<dbReference type="SUPFAM" id="SSF51735">
    <property type="entry name" value="NAD(P)-binding Rossmann-fold domains"/>
    <property type="match status" value="1"/>
</dbReference>
<proteinExistence type="inferred from homology"/>
<dbReference type="InterPro" id="IPR020904">
    <property type="entry name" value="Sc_DH/Rdtase_CS"/>
</dbReference>
<dbReference type="Pfam" id="PF13561">
    <property type="entry name" value="adh_short_C2"/>
    <property type="match status" value="1"/>
</dbReference>
<dbReference type="PRINTS" id="PR00080">
    <property type="entry name" value="SDRFAMILY"/>
</dbReference>
<gene>
    <name evidence="4" type="ORF">OIDMADRAFT_45619</name>
</gene>
<evidence type="ECO:0000313" key="4">
    <source>
        <dbReference type="EMBL" id="KIM94673.1"/>
    </source>
</evidence>
<dbReference type="OrthoDB" id="294295at2759"/>
<dbReference type="PRINTS" id="PR00081">
    <property type="entry name" value="GDHRDH"/>
</dbReference>
<evidence type="ECO:0000313" key="5">
    <source>
        <dbReference type="Proteomes" id="UP000054321"/>
    </source>
</evidence>
<dbReference type="GO" id="GO:0009688">
    <property type="term" value="P:abscisic acid biosynthetic process"/>
    <property type="evidence" value="ECO:0007669"/>
    <property type="project" value="UniProtKB-ARBA"/>
</dbReference>
<evidence type="ECO:0000256" key="1">
    <source>
        <dbReference type="ARBA" id="ARBA00006484"/>
    </source>
</evidence>
<dbReference type="InParanoid" id="A0A0C3C713"/>
<evidence type="ECO:0008006" key="6">
    <source>
        <dbReference type="Google" id="ProtNLM"/>
    </source>
</evidence>
<dbReference type="Gene3D" id="3.40.50.720">
    <property type="entry name" value="NAD(P)-binding Rossmann-like Domain"/>
    <property type="match status" value="1"/>
</dbReference>
<keyword evidence="2" id="KW-0521">NADP</keyword>
<reference evidence="5" key="2">
    <citation type="submission" date="2015-01" db="EMBL/GenBank/DDBJ databases">
        <title>Evolutionary Origins and Diversification of the Mycorrhizal Mutualists.</title>
        <authorList>
            <consortium name="DOE Joint Genome Institute"/>
            <consortium name="Mycorrhizal Genomics Consortium"/>
            <person name="Kohler A."/>
            <person name="Kuo A."/>
            <person name="Nagy L.G."/>
            <person name="Floudas D."/>
            <person name="Copeland A."/>
            <person name="Barry K.W."/>
            <person name="Cichocki N."/>
            <person name="Veneault-Fourrey C."/>
            <person name="LaButti K."/>
            <person name="Lindquist E.A."/>
            <person name="Lipzen A."/>
            <person name="Lundell T."/>
            <person name="Morin E."/>
            <person name="Murat C."/>
            <person name="Riley R."/>
            <person name="Ohm R."/>
            <person name="Sun H."/>
            <person name="Tunlid A."/>
            <person name="Henrissat B."/>
            <person name="Grigoriev I.V."/>
            <person name="Hibbett D.S."/>
            <person name="Martin F."/>
        </authorList>
    </citation>
    <scope>NUCLEOTIDE SEQUENCE [LARGE SCALE GENOMIC DNA]</scope>
    <source>
        <strain evidence="5">Zn</strain>
    </source>
</reference>
<accession>A0A0C3C713</accession>
<dbReference type="GO" id="GO:0016616">
    <property type="term" value="F:oxidoreductase activity, acting on the CH-OH group of donors, NAD or NADP as acceptor"/>
    <property type="evidence" value="ECO:0007669"/>
    <property type="project" value="TreeGrafter"/>
</dbReference>
<name>A0A0C3C713_OIDMZ</name>
<evidence type="ECO:0000256" key="3">
    <source>
        <dbReference type="ARBA" id="ARBA00023002"/>
    </source>
</evidence>
<keyword evidence="3" id="KW-0560">Oxidoreductase</keyword>
<organism evidence="4 5">
    <name type="scientific">Oidiodendron maius (strain Zn)</name>
    <dbReference type="NCBI Taxonomy" id="913774"/>
    <lineage>
        <taxon>Eukaryota</taxon>
        <taxon>Fungi</taxon>
        <taxon>Dikarya</taxon>
        <taxon>Ascomycota</taxon>
        <taxon>Pezizomycotina</taxon>
        <taxon>Leotiomycetes</taxon>
        <taxon>Leotiomycetes incertae sedis</taxon>
        <taxon>Myxotrichaceae</taxon>
        <taxon>Oidiodendron</taxon>
    </lineage>
</organism>
<dbReference type="PANTHER" id="PTHR42760:SF5">
    <property type="entry name" value="2-DEHYDRO-3-DEOXY-D-GLUCONATE 5-DEHYDROGENASE"/>
    <property type="match status" value="1"/>
</dbReference>
<dbReference type="EMBL" id="KN832889">
    <property type="protein sequence ID" value="KIM94673.1"/>
    <property type="molecule type" value="Genomic_DNA"/>
</dbReference>
<dbReference type="AlphaFoldDB" id="A0A0C3C713"/>
<keyword evidence="5" id="KW-1185">Reference proteome</keyword>
<dbReference type="InterPro" id="IPR002347">
    <property type="entry name" value="SDR_fam"/>
</dbReference>
<dbReference type="HOGENOM" id="CLU_010194_1_1_1"/>
<dbReference type="STRING" id="913774.A0A0C3C713"/>
<dbReference type="PROSITE" id="PS00061">
    <property type="entry name" value="ADH_SHORT"/>
    <property type="match status" value="1"/>
</dbReference>
<dbReference type="Proteomes" id="UP000054321">
    <property type="component" value="Unassembled WGS sequence"/>
</dbReference>
<dbReference type="InterPro" id="IPR036291">
    <property type="entry name" value="NAD(P)-bd_dom_sf"/>
</dbReference>
<reference evidence="4 5" key="1">
    <citation type="submission" date="2014-04" db="EMBL/GenBank/DDBJ databases">
        <authorList>
            <consortium name="DOE Joint Genome Institute"/>
            <person name="Kuo A."/>
            <person name="Martino E."/>
            <person name="Perotto S."/>
            <person name="Kohler A."/>
            <person name="Nagy L.G."/>
            <person name="Floudas D."/>
            <person name="Copeland A."/>
            <person name="Barry K.W."/>
            <person name="Cichocki N."/>
            <person name="Veneault-Fourrey C."/>
            <person name="LaButti K."/>
            <person name="Lindquist E.A."/>
            <person name="Lipzen A."/>
            <person name="Lundell T."/>
            <person name="Morin E."/>
            <person name="Murat C."/>
            <person name="Sun H."/>
            <person name="Tunlid A."/>
            <person name="Henrissat B."/>
            <person name="Grigoriev I.V."/>
            <person name="Hibbett D.S."/>
            <person name="Martin F."/>
            <person name="Nordberg H.P."/>
            <person name="Cantor M.N."/>
            <person name="Hua S.X."/>
        </authorList>
    </citation>
    <scope>NUCLEOTIDE SEQUENCE [LARGE SCALE GENOMIC DNA]</scope>
    <source>
        <strain evidence="4 5">Zn</strain>
    </source>
</reference>
<dbReference type="PANTHER" id="PTHR42760">
    <property type="entry name" value="SHORT-CHAIN DEHYDROGENASES/REDUCTASES FAMILY MEMBER"/>
    <property type="match status" value="1"/>
</dbReference>
<evidence type="ECO:0000256" key="2">
    <source>
        <dbReference type="ARBA" id="ARBA00022857"/>
    </source>
</evidence>
<comment type="similarity">
    <text evidence="1">Belongs to the short-chain dehydrogenases/reductases (SDR) family.</text>
</comment>
<sequence length="267" mass="28273">MTSASDYLTSLFGLIGKTALVTGGTRGIGAALGIALASAGADIISLQRHPSNGSDVESTIRALGRNFSTYECDLSQIVDFDALIQKICIDDGFEIDILINCAGISHRSPAISYPLEKWDDIFHVNVKSTFLLSRSLAKHWFSTSLSRGPLPQAKKIINIASVLSFTGSYEVAAYASSKGAVGQLTKSLSNEWMGKGICVTALAPGYIETEMTSGYSEETERFILARTPAGKMGKPEDLAGAIVYLASTASDFASGEIHVVDGGFSGR</sequence>
<protein>
    <recommendedName>
        <fullName evidence="6">2-deoxy-D-gluconate 3-dehydrogenase</fullName>
    </recommendedName>
</protein>